<dbReference type="Gene3D" id="1.20.1050.10">
    <property type="match status" value="1"/>
</dbReference>
<evidence type="ECO:0000256" key="1">
    <source>
        <dbReference type="ARBA" id="ARBA00007409"/>
    </source>
</evidence>
<reference evidence="5 6" key="1">
    <citation type="journal article" date="2018" name="IMA Fungus">
        <title>IMA Genome-F 9: Draft genome sequence of Annulohypoxylon stygium, Aspergillus mulundensis, Berkeleyomyces basicola (syn. Thielaviopsis basicola), Ceratocystis smalleyi, two Cercospora beticola strains, Coleophoma cylindrospora, Fusarium fracticaudum, Phialophora cf. hyalina, and Morchella septimelata.</title>
        <authorList>
            <person name="Wingfield B.D."/>
            <person name="Bills G.F."/>
            <person name="Dong Y."/>
            <person name="Huang W."/>
            <person name="Nel W.J."/>
            <person name="Swalarsk-Parry B.S."/>
            <person name="Vaghefi N."/>
            <person name="Wilken P.M."/>
            <person name="An Z."/>
            <person name="de Beer Z.W."/>
            <person name="De Vos L."/>
            <person name="Chen L."/>
            <person name="Duong T.A."/>
            <person name="Gao Y."/>
            <person name="Hammerbacher A."/>
            <person name="Kikkert J.R."/>
            <person name="Li Y."/>
            <person name="Li H."/>
            <person name="Li K."/>
            <person name="Li Q."/>
            <person name="Liu X."/>
            <person name="Ma X."/>
            <person name="Naidoo K."/>
            <person name="Pethybridge S.J."/>
            <person name="Sun J."/>
            <person name="Steenkamp E.T."/>
            <person name="van der Nest M.A."/>
            <person name="van Wyk S."/>
            <person name="Wingfield M.J."/>
            <person name="Xiong C."/>
            <person name="Yue Q."/>
            <person name="Zhang X."/>
        </authorList>
    </citation>
    <scope>NUCLEOTIDE SEQUENCE [LARGE SCALE GENOMIC DNA]</scope>
    <source>
        <strain evidence="5 6">BP6252</strain>
    </source>
</reference>
<dbReference type="SFLD" id="SFLDS00019">
    <property type="entry name" value="Glutathione_Transferase_(cytos"/>
    <property type="match status" value="1"/>
</dbReference>
<dbReference type="SFLD" id="SFLDG00358">
    <property type="entry name" value="Main_(cytGST)"/>
    <property type="match status" value="1"/>
</dbReference>
<dbReference type="SUPFAM" id="SSF47616">
    <property type="entry name" value="GST C-terminal domain-like"/>
    <property type="match status" value="1"/>
</dbReference>
<evidence type="ECO:0000259" key="4">
    <source>
        <dbReference type="PROSITE" id="PS50405"/>
    </source>
</evidence>
<comment type="caution">
    <text evidence="5">The sequence shown here is derived from an EMBL/GenBank/DDBJ whole genome shotgun (WGS) entry which is preliminary data.</text>
</comment>
<dbReference type="PROSITE" id="PS50404">
    <property type="entry name" value="GST_NTER"/>
    <property type="match status" value="1"/>
</dbReference>
<sequence length="222" mass="23922">MASLKLYMLDQSGNSYKVLLLAAFLGITLELIEVDMANDELHSPEFLAMNPRAQIPVLVDGDKTFTDSAAILIYLAGSYPNVGSTTTPSSFWSNDIAEQAAIVDWLAFATGWIHNGVAGARKVLNFPAKGFSMNDPLGPSTLETATAIGHKSLAMLQTRLCTNEWLALGRPTIADVAVFVYVALAHMGNISLEPYPAVTSWISRIKDLPGFIPMVGIDGPKH</sequence>
<dbReference type="PANTHER" id="PTHR44051:SF2">
    <property type="entry name" value="HYPOTHETICAL GLUTATHIONE S-TRANSFERASE LIKE PROTEIN"/>
    <property type="match status" value="1"/>
</dbReference>
<dbReference type="InterPro" id="IPR040079">
    <property type="entry name" value="Glutathione_S-Trfase"/>
</dbReference>
<protein>
    <recommendedName>
        <fullName evidence="7">Glutathione S-transferase</fullName>
    </recommendedName>
</protein>
<dbReference type="Gene3D" id="3.40.30.10">
    <property type="entry name" value="Glutaredoxin"/>
    <property type="match status" value="1"/>
</dbReference>
<dbReference type="InterPro" id="IPR036282">
    <property type="entry name" value="Glutathione-S-Trfase_C_sf"/>
</dbReference>
<dbReference type="InterPro" id="IPR036249">
    <property type="entry name" value="Thioredoxin-like_sf"/>
</dbReference>
<feature type="domain" description="GST C-terminal" evidence="4">
    <location>
        <begin position="95"/>
        <end position="222"/>
    </location>
</feature>
<dbReference type="Pfam" id="PF00043">
    <property type="entry name" value="GST_C"/>
    <property type="match status" value="1"/>
</dbReference>
<dbReference type="CDD" id="cd03056">
    <property type="entry name" value="GST_N_4"/>
    <property type="match status" value="1"/>
</dbReference>
<dbReference type="STRING" id="1849047.A0A3D8RZ79"/>
<dbReference type="InterPro" id="IPR004046">
    <property type="entry name" value="GST_C"/>
</dbReference>
<keyword evidence="6" id="KW-1185">Reference proteome</keyword>
<dbReference type="InterPro" id="IPR004045">
    <property type="entry name" value="Glutathione_S-Trfase_N"/>
</dbReference>
<dbReference type="InterPro" id="IPR010987">
    <property type="entry name" value="Glutathione-S-Trfase_C-like"/>
</dbReference>
<dbReference type="AlphaFoldDB" id="A0A3D8RZ79"/>
<dbReference type="Pfam" id="PF02798">
    <property type="entry name" value="GST_N"/>
    <property type="match status" value="1"/>
</dbReference>
<proteinExistence type="inferred from homology"/>
<dbReference type="EMBL" id="PDLM01000004">
    <property type="protein sequence ID" value="RDW79367.1"/>
    <property type="molecule type" value="Genomic_DNA"/>
</dbReference>
<dbReference type="PANTHER" id="PTHR44051">
    <property type="entry name" value="GLUTATHIONE S-TRANSFERASE-RELATED"/>
    <property type="match status" value="1"/>
</dbReference>
<dbReference type="SUPFAM" id="SSF52833">
    <property type="entry name" value="Thioredoxin-like"/>
    <property type="match status" value="1"/>
</dbReference>
<evidence type="ECO:0000313" key="6">
    <source>
        <dbReference type="Proteomes" id="UP000256645"/>
    </source>
</evidence>
<accession>A0A3D8RZ79</accession>
<dbReference type="Proteomes" id="UP000256645">
    <property type="component" value="Unassembled WGS sequence"/>
</dbReference>
<name>A0A3D8RZ79_9HELO</name>
<comment type="similarity">
    <text evidence="1 2">Belongs to the GST superfamily.</text>
</comment>
<dbReference type="PROSITE" id="PS50405">
    <property type="entry name" value="GST_CTER"/>
    <property type="match status" value="1"/>
</dbReference>
<evidence type="ECO:0000259" key="3">
    <source>
        <dbReference type="PROSITE" id="PS50404"/>
    </source>
</evidence>
<feature type="domain" description="GST N-terminal" evidence="3">
    <location>
        <begin position="2"/>
        <end position="83"/>
    </location>
</feature>
<evidence type="ECO:0008006" key="7">
    <source>
        <dbReference type="Google" id="ProtNLM"/>
    </source>
</evidence>
<gene>
    <name evidence="5" type="ORF">BP6252_04005</name>
</gene>
<evidence type="ECO:0000313" key="5">
    <source>
        <dbReference type="EMBL" id="RDW79367.1"/>
    </source>
</evidence>
<dbReference type="OrthoDB" id="422574at2759"/>
<organism evidence="5 6">
    <name type="scientific">Coleophoma cylindrospora</name>
    <dbReference type="NCBI Taxonomy" id="1849047"/>
    <lineage>
        <taxon>Eukaryota</taxon>
        <taxon>Fungi</taxon>
        <taxon>Dikarya</taxon>
        <taxon>Ascomycota</taxon>
        <taxon>Pezizomycotina</taxon>
        <taxon>Leotiomycetes</taxon>
        <taxon>Helotiales</taxon>
        <taxon>Dermateaceae</taxon>
        <taxon>Coleophoma</taxon>
    </lineage>
</organism>
<evidence type="ECO:0000256" key="2">
    <source>
        <dbReference type="RuleBase" id="RU003494"/>
    </source>
</evidence>